<dbReference type="Proteomes" id="UP000053660">
    <property type="component" value="Unassembled WGS sequence"/>
</dbReference>
<feature type="signal peptide" evidence="2">
    <location>
        <begin position="1"/>
        <end position="17"/>
    </location>
</feature>
<evidence type="ECO:0000256" key="2">
    <source>
        <dbReference type="SAM" id="SignalP"/>
    </source>
</evidence>
<accession>A0A0B1T9X9</accession>
<keyword evidence="2" id="KW-0732">Signal</keyword>
<feature type="chain" id="PRO_5002082025" evidence="2">
    <location>
        <begin position="18"/>
        <end position="229"/>
    </location>
</feature>
<reference evidence="3 4" key="1">
    <citation type="submission" date="2014-03" db="EMBL/GenBank/DDBJ databases">
        <title>Draft genome of the hookworm Oesophagostomum dentatum.</title>
        <authorList>
            <person name="Mitreva M."/>
        </authorList>
    </citation>
    <scope>NUCLEOTIDE SEQUENCE [LARGE SCALE GENOMIC DNA]</scope>
    <source>
        <strain evidence="3 4">OD-Hann</strain>
    </source>
</reference>
<proteinExistence type="predicted"/>
<dbReference type="AlphaFoldDB" id="A0A0B1T9X9"/>
<evidence type="ECO:0000313" key="4">
    <source>
        <dbReference type="Proteomes" id="UP000053660"/>
    </source>
</evidence>
<keyword evidence="4" id="KW-1185">Reference proteome</keyword>
<name>A0A0B1T9X9_OESDE</name>
<feature type="region of interest" description="Disordered" evidence="1">
    <location>
        <begin position="124"/>
        <end position="150"/>
    </location>
</feature>
<sequence>MKAATVFLLLTLYCTNGYVFKYGRNYKPAPYASMYRENTRKGEPQAESSEKKIPPEARNLIAGVILDVASILQKNLEKIAESFAQEIMSYVIANKDTIGSVIAKGKEFDSKIAVENLEKKKRKDTKQKNRIIDISGQSEGKRRKFPNKTPYVKRPYVRKPREPNLKSSRYRRDEKEWNEMIYGLESFMVRHNIKAAVVLSPVIERSMELSEALLGTSQDQRTCDKLRVQ</sequence>
<protein>
    <submittedName>
        <fullName evidence="3">Uncharacterized protein</fullName>
    </submittedName>
</protein>
<organism evidence="3 4">
    <name type="scientific">Oesophagostomum dentatum</name>
    <name type="common">Nodular worm</name>
    <dbReference type="NCBI Taxonomy" id="61180"/>
    <lineage>
        <taxon>Eukaryota</taxon>
        <taxon>Metazoa</taxon>
        <taxon>Ecdysozoa</taxon>
        <taxon>Nematoda</taxon>
        <taxon>Chromadorea</taxon>
        <taxon>Rhabditida</taxon>
        <taxon>Rhabditina</taxon>
        <taxon>Rhabditomorpha</taxon>
        <taxon>Strongyloidea</taxon>
        <taxon>Strongylidae</taxon>
        <taxon>Oesophagostomum</taxon>
    </lineage>
</organism>
<gene>
    <name evidence="3" type="ORF">OESDEN_07504</name>
</gene>
<evidence type="ECO:0000313" key="3">
    <source>
        <dbReference type="EMBL" id="KHJ92602.1"/>
    </source>
</evidence>
<evidence type="ECO:0000256" key="1">
    <source>
        <dbReference type="SAM" id="MobiDB-lite"/>
    </source>
</evidence>
<dbReference type="EMBL" id="KN551250">
    <property type="protein sequence ID" value="KHJ92602.1"/>
    <property type="molecule type" value="Genomic_DNA"/>
</dbReference>